<name>A0A0K0EWI4_STRVS</name>
<protein>
    <submittedName>
        <fullName evidence="4">Serpentine receptor class gamma</fullName>
    </submittedName>
</protein>
<accession>A0A0K0EWI4</accession>
<dbReference type="GO" id="GO:0016020">
    <property type="term" value="C:membrane"/>
    <property type="evidence" value="ECO:0007669"/>
    <property type="project" value="InterPro"/>
</dbReference>
<feature type="transmembrane region" description="Helical" evidence="2">
    <location>
        <begin position="186"/>
        <end position="206"/>
    </location>
</feature>
<reference evidence="4" key="2">
    <citation type="submission" date="2015-08" db="UniProtKB">
        <authorList>
            <consortium name="WormBaseParasite"/>
        </authorList>
    </citation>
    <scope>IDENTIFICATION</scope>
</reference>
<keyword evidence="3" id="KW-1185">Reference proteome</keyword>
<organism evidence="3 4">
    <name type="scientific">Strongyloides venezuelensis</name>
    <name type="common">Threadworm</name>
    <dbReference type="NCBI Taxonomy" id="75913"/>
    <lineage>
        <taxon>Eukaryota</taxon>
        <taxon>Metazoa</taxon>
        <taxon>Ecdysozoa</taxon>
        <taxon>Nematoda</taxon>
        <taxon>Chromadorea</taxon>
        <taxon>Rhabditida</taxon>
        <taxon>Tylenchina</taxon>
        <taxon>Panagrolaimomorpha</taxon>
        <taxon>Strongyloidoidea</taxon>
        <taxon>Strongyloididae</taxon>
        <taxon>Strongyloides</taxon>
    </lineage>
</organism>
<evidence type="ECO:0000313" key="4">
    <source>
        <dbReference type="WBParaSite" id="SVE_0088500.1"/>
    </source>
</evidence>
<dbReference type="Pfam" id="PF03125">
    <property type="entry name" value="Sre"/>
    <property type="match status" value="1"/>
</dbReference>
<feature type="transmembrane region" description="Helical" evidence="2">
    <location>
        <begin position="126"/>
        <end position="147"/>
    </location>
</feature>
<sequence length="294" mass="34826">MAGECLYFANSLYNMKKYHVNFRTLIVCLLIFNSMYFILVFLFEIIFIITGNYATLNIVVLIIIYLIYGGIYYLQSFIFIERIFAVCFISRYELTSSKPPYIALIFVAISFGIAVVHIIFTENIFVAYKVMNYEVLIFTILAVLVYHHLYKKEIRKRENDFLKYLNSNLSFKYQYHENQKTYNLTINLHTILLIFDSLGMLSSVMLESFSARPDFHSVIYLTIFVLSVMKIIPILYVLKLNEPKMKLNFINLFYLRGRRYSDDENNVAVYVSRNSLESANNEQIYFYQNRCQRS</sequence>
<dbReference type="WBParaSite" id="SVE_0088500.1">
    <property type="protein sequence ID" value="SVE_0088500.1"/>
    <property type="gene ID" value="SVE_0088500"/>
</dbReference>
<dbReference type="AlphaFoldDB" id="A0A0K0EWI4"/>
<keyword evidence="2" id="KW-0472">Membrane</keyword>
<evidence type="ECO:0000256" key="2">
    <source>
        <dbReference type="SAM" id="Phobius"/>
    </source>
</evidence>
<dbReference type="Proteomes" id="UP000035680">
    <property type="component" value="Unassembled WGS sequence"/>
</dbReference>
<dbReference type="InterPro" id="IPR004151">
    <property type="entry name" value="7TM_GPCR_serpentine_rcpt_Sre"/>
</dbReference>
<evidence type="ECO:0000313" key="3">
    <source>
        <dbReference type="Proteomes" id="UP000035680"/>
    </source>
</evidence>
<keyword evidence="2" id="KW-0812">Transmembrane</keyword>
<keyword evidence="2" id="KW-1133">Transmembrane helix</keyword>
<feature type="transmembrane region" description="Helical" evidence="2">
    <location>
        <begin position="101"/>
        <end position="120"/>
    </location>
</feature>
<proteinExistence type="inferred from homology"/>
<feature type="transmembrane region" description="Helical" evidence="2">
    <location>
        <begin position="25"/>
        <end position="49"/>
    </location>
</feature>
<feature type="transmembrane region" description="Helical" evidence="2">
    <location>
        <begin position="55"/>
        <end position="80"/>
    </location>
</feature>
<reference evidence="3" key="1">
    <citation type="submission" date="2014-07" db="EMBL/GenBank/DDBJ databases">
        <authorList>
            <person name="Martin A.A"/>
            <person name="De Silva N."/>
        </authorList>
    </citation>
    <scope>NUCLEOTIDE SEQUENCE</scope>
</reference>
<feature type="transmembrane region" description="Helical" evidence="2">
    <location>
        <begin position="218"/>
        <end position="238"/>
    </location>
</feature>
<dbReference type="GO" id="GO:0007606">
    <property type="term" value="P:sensory perception of chemical stimulus"/>
    <property type="evidence" value="ECO:0007669"/>
    <property type="project" value="InterPro"/>
</dbReference>
<comment type="similarity">
    <text evidence="1">Belongs to the nematode receptor-like protein sre family.</text>
</comment>
<evidence type="ECO:0000256" key="1">
    <source>
        <dbReference type="ARBA" id="ARBA00006803"/>
    </source>
</evidence>